<dbReference type="Proteomes" id="UP000182276">
    <property type="component" value="Unassembled WGS sequence"/>
</dbReference>
<dbReference type="AlphaFoldDB" id="A0A8D3Y0S4"/>
<gene>
    <name evidence="3" type="ORF">CL52_07700</name>
    <name evidence="4" type="ORF">SAMN05660875_10427</name>
</gene>
<dbReference type="EMBL" id="FNHO01000004">
    <property type="protein sequence ID" value="SDM33000.1"/>
    <property type="molecule type" value="Genomic_DNA"/>
</dbReference>
<dbReference type="InterPro" id="IPR052211">
    <property type="entry name" value="Cpx_auxiliary_protein"/>
</dbReference>
<evidence type="ECO:0000313" key="5">
    <source>
        <dbReference type="Proteomes" id="UP000031271"/>
    </source>
</evidence>
<dbReference type="PANTHER" id="PTHR38102:SF1">
    <property type="entry name" value="PERIPLASMIC CHAPERONE SPY"/>
    <property type="match status" value="1"/>
</dbReference>
<proteinExistence type="predicted"/>
<reference evidence="4 6" key="2">
    <citation type="submission" date="2016-10" db="EMBL/GenBank/DDBJ databases">
        <authorList>
            <person name="Varghese N."/>
            <person name="Submissions S."/>
        </authorList>
    </citation>
    <scope>NUCLEOTIDE SEQUENCE [LARGE SCALE GENOMIC DNA]</scope>
    <source>
        <strain evidence="4 6">DSM 6083</strain>
    </source>
</reference>
<evidence type="ECO:0000313" key="3">
    <source>
        <dbReference type="EMBL" id="AJE14937.1"/>
    </source>
</evidence>
<keyword evidence="1" id="KW-0175">Coiled coil</keyword>
<dbReference type="PANTHER" id="PTHR38102">
    <property type="entry name" value="PERIPLASMIC CHAPERONE SPY"/>
    <property type="match status" value="1"/>
</dbReference>
<sequence>MRKSLTALLLVAALPTLAFAMPDAGHGERQGKRAGHLFEQLDLSRDQQREIRQLMGQQMKARHEITQRYLDKLPAAERKAMQDELASSQDKIRQQIQALLKPEQQKQFDDMQRKMEAKRAEREAFLKWKAEQGAKS</sequence>
<evidence type="ECO:0000256" key="2">
    <source>
        <dbReference type="SAM" id="SignalP"/>
    </source>
</evidence>
<protein>
    <recommendedName>
        <fullName evidence="7">Protein refolding chaperone Spy/CpxP family</fullName>
    </recommendedName>
</protein>
<dbReference type="RefSeq" id="WP_043219553.1">
    <property type="nucleotide sequence ID" value="NZ_CP007511.1"/>
</dbReference>
<accession>A0A8D3Y0S4</accession>
<reference evidence="3 5" key="3">
    <citation type="journal article" name="Genome Announc.">
        <title>Complete Genome Sequence of Pseudomonas balearica DSM 6083T.</title>
        <authorList>
            <person name="Bennasar-Figueras A."/>
            <person name="Salva-Serra F."/>
            <person name="Jaen-Luchoro D."/>
            <person name="Segui C."/>
            <person name="Aliaga F."/>
            <person name="Busquets A."/>
            <person name="Gomila M."/>
            <person name="Moore E.R."/>
            <person name="Lalucat J."/>
        </authorList>
    </citation>
    <scope>NUCLEOTIDE SEQUENCE [LARGE SCALE GENOMIC DNA]</scope>
    <source>
        <strain evidence="5">DSM 6083</strain>
        <strain evidence="3">DSM6083</strain>
    </source>
</reference>
<evidence type="ECO:0000256" key="1">
    <source>
        <dbReference type="SAM" id="Coils"/>
    </source>
</evidence>
<dbReference type="Proteomes" id="UP000031271">
    <property type="component" value="Chromosome"/>
</dbReference>
<dbReference type="EMBL" id="CP007511">
    <property type="protein sequence ID" value="AJE14937.1"/>
    <property type="molecule type" value="Genomic_DNA"/>
</dbReference>
<feature type="chain" id="PRO_5034978472" description="Protein refolding chaperone Spy/CpxP family" evidence="2">
    <location>
        <begin position="21"/>
        <end position="136"/>
    </location>
</feature>
<dbReference type="GO" id="GO:0030288">
    <property type="term" value="C:outer membrane-bounded periplasmic space"/>
    <property type="evidence" value="ECO:0007669"/>
    <property type="project" value="TreeGrafter"/>
</dbReference>
<evidence type="ECO:0008006" key="7">
    <source>
        <dbReference type="Google" id="ProtNLM"/>
    </source>
</evidence>
<name>A0A8D3Y0S4_9GAMM</name>
<dbReference type="GO" id="GO:0051082">
    <property type="term" value="F:unfolded protein binding"/>
    <property type="evidence" value="ECO:0007669"/>
    <property type="project" value="TreeGrafter"/>
</dbReference>
<keyword evidence="6" id="KW-1185">Reference proteome</keyword>
<organism evidence="3 5">
    <name type="scientific">Stutzerimonas balearica DSM 6083</name>
    <dbReference type="NCBI Taxonomy" id="1123016"/>
    <lineage>
        <taxon>Bacteria</taxon>
        <taxon>Pseudomonadati</taxon>
        <taxon>Pseudomonadota</taxon>
        <taxon>Gammaproteobacteria</taxon>
        <taxon>Pseudomonadales</taxon>
        <taxon>Pseudomonadaceae</taxon>
        <taxon>Stutzerimonas</taxon>
    </lineage>
</organism>
<feature type="signal peptide" evidence="2">
    <location>
        <begin position="1"/>
        <end position="20"/>
    </location>
</feature>
<evidence type="ECO:0000313" key="4">
    <source>
        <dbReference type="EMBL" id="SDM33000.1"/>
    </source>
</evidence>
<keyword evidence="2" id="KW-0732">Signal</keyword>
<feature type="coiled-coil region" evidence="1">
    <location>
        <begin position="78"/>
        <end position="121"/>
    </location>
</feature>
<evidence type="ECO:0000313" key="6">
    <source>
        <dbReference type="Proteomes" id="UP000182276"/>
    </source>
</evidence>
<reference evidence="5" key="1">
    <citation type="submission" date="2014-03" db="EMBL/GenBank/DDBJ databases">
        <title>Complete genome of Pseudomonas balearica DSM 6083T, a sewage water isolate from an enrichment with 2-methylnaphthalene.</title>
        <authorList>
            <person name="Salva-Serra F."/>
            <person name="Jaen-Luchoro D."/>
            <person name="Busquets A."/>
            <person name="Pena A."/>
            <person name="Gomila M."/>
            <person name="Bosch R."/>
            <person name="Nogales B."/>
            <person name="Garcia-Valdes E."/>
            <person name="Lalucat J."/>
            <person name="Bennasar A."/>
        </authorList>
    </citation>
    <scope>NUCLEOTIDE SEQUENCE [LARGE SCALE GENOMIC DNA]</scope>
    <source>
        <strain evidence="5">DSM 6083</strain>
    </source>
</reference>
<dbReference type="KEGG" id="pbm:CL52_07700"/>
<dbReference type="GeneID" id="77259800"/>